<dbReference type="PANTHER" id="PTHR43175:SF3">
    <property type="entry name" value="CARBON DISULFIDE HYDROLASE"/>
    <property type="match status" value="1"/>
</dbReference>
<keyword evidence="4" id="KW-0479">Metal-binding</keyword>
<dbReference type="Pfam" id="PF00484">
    <property type="entry name" value="Pro_CA"/>
    <property type="match status" value="1"/>
</dbReference>
<dbReference type="CDD" id="cd03379">
    <property type="entry name" value="beta_CA_cladeD"/>
    <property type="match status" value="1"/>
</dbReference>
<comment type="catalytic activity">
    <reaction evidence="6">
        <text>hydrogencarbonate + H(+) = CO2 + H2O</text>
        <dbReference type="Rhea" id="RHEA:10748"/>
        <dbReference type="ChEBI" id="CHEBI:15377"/>
        <dbReference type="ChEBI" id="CHEBI:15378"/>
        <dbReference type="ChEBI" id="CHEBI:16526"/>
        <dbReference type="ChEBI" id="CHEBI:17544"/>
        <dbReference type="EC" id="4.2.1.1"/>
    </reaction>
</comment>
<proteinExistence type="inferred from homology"/>
<evidence type="ECO:0000256" key="2">
    <source>
        <dbReference type="ARBA" id="ARBA00006217"/>
    </source>
</evidence>
<dbReference type="InterPro" id="IPR036874">
    <property type="entry name" value="Carbonic_anhydrase_sf"/>
</dbReference>
<comment type="similarity">
    <text evidence="2">Belongs to the beta-class carbonic anhydrase family.</text>
</comment>
<dbReference type="Gene3D" id="3.40.1050.10">
    <property type="entry name" value="Carbonic anhydrase"/>
    <property type="match status" value="1"/>
</dbReference>
<keyword evidence="5" id="KW-0862">Zinc</keyword>
<dbReference type="PANTHER" id="PTHR43175">
    <property type="entry name" value="CARBONIC ANHYDRASE"/>
    <property type="match status" value="1"/>
</dbReference>
<protein>
    <recommendedName>
        <fullName evidence="3">carbonic anhydrase</fullName>
        <ecNumber evidence="3">4.2.1.1</ecNumber>
    </recommendedName>
</protein>
<evidence type="ECO:0000256" key="1">
    <source>
        <dbReference type="ARBA" id="ARBA00001947"/>
    </source>
</evidence>
<comment type="cofactor">
    <cofactor evidence="1">
        <name>Zn(2+)</name>
        <dbReference type="ChEBI" id="CHEBI:29105"/>
    </cofactor>
</comment>
<organism evidence="7 8">
    <name type="scientific">Sporosarcina gallistercoris</name>
    <dbReference type="NCBI Taxonomy" id="2762245"/>
    <lineage>
        <taxon>Bacteria</taxon>
        <taxon>Bacillati</taxon>
        <taxon>Bacillota</taxon>
        <taxon>Bacilli</taxon>
        <taxon>Bacillales</taxon>
        <taxon>Caryophanaceae</taxon>
        <taxon>Sporosarcina</taxon>
    </lineage>
</organism>
<evidence type="ECO:0000256" key="6">
    <source>
        <dbReference type="ARBA" id="ARBA00048348"/>
    </source>
</evidence>
<evidence type="ECO:0000256" key="4">
    <source>
        <dbReference type="ARBA" id="ARBA00022723"/>
    </source>
</evidence>
<accession>A0ABR8PKC1</accession>
<dbReference type="SUPFAM" id="SSF53056">
    <property type="entry name" value="beta-carbonic anhydrase, cab"/>
    <property type="match status" value="1"/>
</dbReference>
<comment type="caution">
    <text evidence="7">The sequence shown here is derived from an EMBL/GenBank/DDBJ whole genome shotgun (WGS) entry which is preliminary data.</text>
</comment>
<evidence type="ECO:0000313" key="7">
    <source>
        <dbReference type="EMBL" id="MBD7908622.1"/>
    </source>
</evidence>
<evidence type="ECO:0000313" key="8">
    <source>
        <dbReference type="Proteomes" id="UP000659496"/>
    </source>
</evidence>
<dbReference type="EMBL" id="JACSQY010000006">
    <property type="protein sequence ID" value="MBD7908622.1"/>
    <property type="molecule type" value="Genomic_DNA"/>
</dbReference>
<name>A0ABR8PKC1_9BACL</name>
<evidence type="ECO:0000256" key="3">
    <source>
        <dbReference type="ARBA" id="ARBA00012925"/>
    </source>
</evidence>
<keyword evidence="8" id="KW-1185">Reference proteome</keyword>
<reference evidence="7 8" key="1">
    <citation type="submission" date="2020-08" db="EMBL/GenBank/DDBJ databases">
        <title>A Genomic Blueprint of the Chicken Gut Microbiome.</title>
        <authorList>
            <person name="Gilroy R."/>
            <person name="Ravi A."/>
            <person name="Getino M."/>
            <person name="Pursley I."/>
            <person name="Horton D.L."/>
            <person name="Alikhan N.-F."/>
            <person name="Baker D."/>
            <person name="Gharbi K."/>
            <person name="Hall N."/>
            <person name="Watson M."/>
            <person name="Adriaenssens E.M."/>
            <person name="Foster-Nyarko E."/>
            <person name="Jarju S."/>
            <person name="Secka A."/>
            <person name="Antonio M."/>
            <person name="Oren A."/>
            <person name="Chaudhuri R."/>
            <person name="La Ragione R.M."/>
            <person name="Hildebrand F."/>
            <person name="Pallen M.J."/>
        </authorList>
    </citation>
    <scope>NUCLEOTIDE SEQUENCE [LARGE SCALE GENOMIC DNA]</scope>
    <source>
        <strain evidence="7 8">Sa3CUA8</strain>
    </source>
</reference>
<dbReference type="RefSeq" id="WP_191689936.1">
    <property type="nucleotide sequence ID" value="NZ_JACSQY010000006.1"/>
</dbReference>
<dbReference type="InterPro" id="IPR001765">
    <property type="entry name" value="Carbonic_anhydrase"/>
</dbReference>
<dbReference type="EC" id="4.2.1.1" evidence="3"/>
<evidence type="ECO:0000256" key="5">
    <source>
        <dbReference type="ARBA" id="ARBA00022833"/>
    </source>
</evidence>
<dbReference type="SMART" id="SM00947">
    <property type="entry name" value="Pro_CA"/>
    <property type="match status" value="1"/>
</dbReference>
<gene>
    <name evidence="7" type="ORF">H9659_09800</name>
</gene>
<sequence length="193" mass="21507">MTILSTILEHNEQFVKEQQYEKYATTKFPNKRIVILTCMDTRLTELLPSAMNLKNGDAKIVKSAGALVAHPFGSIMRSLLIAVYELQADEVYIIGHYDCGMSSIDTDSIINKMVDRGIDRDLFDTLAYSGVDLKGWLHGFKDVTASVKQSVDAVRHHPLMDKTVPVHGLVIHPETGKLDIIEDGYSKVSAKND</sequence>
<dbReference type="Proteomes" id="UP000659496">
    <property type="component" value="Unassembled WGS sequence"/>
</dbReference>